<name>A0ABQ9E5P5_TEGGR</name>
<feature type="signal peptide" evidence="1">
    <location>
        <begin position="1"/>
        <end position="31"/>
    </location>
</feature>
<evidence type="ECO:0000313" key="3">
    <source>
        <dbReference type="Proteomes" id="UP001217089"/>
    </source>
</evidence>
<feature type="chain" id="PRO_5046732931" evidence="1">
    <location>
        <begin position="32"/>
        <end position="103"/>
    </location>
</feature>
<reference evidence="2 3" key="1">
    <citation type="submission" date="2022-12" db="EMBL/GenBank/DDBJ databases">
        <title>Chromosome-level genome of Tegillarca granosa.</title>
        <authorList>
            <person name="Kim J."/>
        </authorList>
    </citation>
    <scope>NUCLEOTIDE SEQUENCE [LARGE SCALE GENOMIC DNA]</scope>
    <source>
        <strain evidence="2">Teg-2019</strain>
        <tissue evidence="2">Adductor muscle</tissue>
    </source>
</reference>
<protein>
    <submittedName>
        <fullName evidence="2">Uncharacterized protein</fullName>
    </submittedName>
</protein>
<accession>A0ABQ9E5P5</accession>
<evidence type="ECO:0000256" key="1">
    <source>
        <dbReference type="SAM" id="SignalP"/>
    </source>
</evidence>
<organism evidence="2 3">
    <name type="scientific">Tegillarca granosa</name>
    <name type="common">Malaysian cockle</name>
    <name type="synonym">Anadara granosa</name>
    <dbReference type="NCBI Taxonomy" id="220873"/>
    <lineage>
        <taxon>Eukaryota</taxon>
        <taxon>Metazoa</taxon>
        <taxon>Spiralia</taxon>
        <taxon>Lophotrochozoa</taxon>
        <taxon>Mollusca</taxon>
        <taxon>Bivalvia</taxon>
        <taxon>Autobranchia</taxon>
        <taxon>Pteriomorphia</taxon>
        <taxon>Arcoida</taxon>
        <taxon>Arcoidea</taxon>
        <taxon>Arcidae</taxon>
        <taxon>Tegillarca</taxon>
    </lineage>
</organism>
<proteinExistence type="predicted"/>
<gene>
    <name evidence="2" type="ORF">KUTeg_023684</name>
</gene>
<evidence type="ECO:0000313" key="2">
    <source>
        <dbReference type="EMBL" id="KAJ8299624.1"/>
    </source>
</evidence>
<dbReference type="EMBL" id="JARBDR010000921">
    <property type="protein sequence ID" value="KAJ8299624.1"/>
    <property type="molecule type" value="Genomic_DNA"/>
</dbReference>
<keyword evidence="3" id="KW-1185">Reference proteome</keyword>
<sequence>METTGLRVPFMMSVFLPVLHLLFIFIHGAVTQPIDPSLQKNSGDISRDKLFSVLSQLYRGGRIDFLNDKIPESFTDTDDAEYNNPLKRAHAGMENRLRKTIFK</sequence>
<comment type="caution">
    <text evidence="2">The sequence shown here is derived from an EMBL/GenBank/DDBJ whole genome shotgun (WGS) entry which is preliminary data.</text>
</comment>
<keyword evidence="1" id="KW-0732">Signal</keyword>
<dbReference type="Proteomes" id="UP001217089">
    <property type="component" value="Unassembled WGS sequence"/>
</dbReference>